<evidence type="ECO:0000313" key="2">
    <source>
        <dbReference type="Proteomes" id="UP000003536"/>
    </source>
</evidence>
<name>G5SKM5_SALET</name>
<evidence type="ECO:0000313" key="1">
    <source>
        <dbReference type="EMBL" id="EHC97182.1"/>
    </source>
</evidence>
<dbReference type="EMBL" id="AFCX01002071">
    <property type="protein sequence ID" value="EHC97182.1"/>
    <property type="molecule type" value="Genomic_DNA"/>
</dbReference>
<dbReference type="Proteomes" id="UP000003536">
    <property type="component" value="Unassembled WGS sequence"/>
</dbReference>
<protein>
    <submittedName>
        <fullName evidence="1">Uncharacterized protein</fullName>
    </submittedName>
</protein>
<sequence>MALIATQKKTHGASGVAIELHGLQIPTADFATAGKLYLETAKRSKPEKGAVC</sequence>
<dbReference type="AlphaFoldDB" id="G5SKM5"/>
<dbReference type="PATRIC" id="fig|913086.3.peg.4961"/>
<accession>G5SKM5</accession>
<gene>
    <name evidence="1" type="ORF">LTSEWAN_6380</name>
</gene>
<proteinExistence type="predicted"/>
<organism evidence="1 2">
    <name type="scientific">Salmonella enterica subsp. enterica serovar Wandsworth str. A4-580</name>
    <dbReference type="NCBI Taxonomy" id="913086"/>
    <lineage>
        <taxon>Bacteria</taxon>
        <taxon>Pseudomonadati</taxon>
        <taxon>Pseudomonadota</taxon>
        <taxon>Gammaproteobacteria</taxon>
        <taxon>Enterobacterales</taxon>
        <taxon>Enterobacteriaceae</taxon>
        <taxon>Salmonella</taxon>
    </lineage>
</organism>
<comment type="caution">
    <text evidence="1">The sequence shown here is derived from an EMBL/GenBank/DDBJ whole genome shotgun (WGS) entry which is preliminary data.</text>
</comment>
<reference evidence="1 2" key="1">
    <citation type="journal article" date="2011" name="BMC Genomics">
        <title>Genome sequencing reveals diversification of virulence factor content and possible host adaptation in distinct subpopulations of Salmonella enterica.</title>
        <authorList>
            <person name="den Bakker H.C."/>
            <person name="Moreno Switt A.I."/>
            <person name="Govoni G."/>
            <person name="Cummings C.A."/>
            <person name="Ranieri M.L."/>
            <person name="Degoricija L."/>
            <person name="Hoelzer K."/>
            <person name="Rodriguez-Rivera L.D."/>
            <person name="Brown S."/>
            <person name="Bolchacova E."/>
            <person name="Furtado M.R."/>
            <person name="Wiedmann M."/>
        </authorList>
    </citation>
    <scope>NUCLEOTIDE SEQUENCE [LARGE SCALE GENOMIC DNA]</scope>
    <source>
        <strain evidence="1 2">A4-580</strain>
    </source>
</reference>